<dbReference type="PANTHER" id="PTHR44472">
    <property type="entry name" value="DDB1- AND CUL4-ASSOCIATED FACTOR 4-RELATED"/>
    <property type="match status" value="1"/>
</dbReference>
<dbReference type="STRING" id="45351.A7RWX5"/>
<dbReference type="InterPro" id="IPR052254">
    <property type="entry name" value="CUL4-DDB1_E3_ligase_receptor"/>
</dbReference>
<evidence type="ECO:0000256" key="2">
    <source>
        <dbReference type="ARBA" id="ARBA00022737"/>
    </source>
</evidence>
<keyword evidence="2" id="KW-0677">Repeat</keyword>
<evidence type="ECO:0000256" key="3">
    <source>
        <dbReference type="PROSITE-ProRule" id="PRU00221"/>
    </source>
</evidence>
<dbReference type="OMA" id="LICCAKI"/>
<dbReference type="Pfam" id="PF23761">
    <property type="entry name" value="Beta-prop_DCAF4"/>
    <property type="match status" value="1"/>
</dbReference>
<protein>
    <submittedName>
        <fullName evidence="4">Uncharacterized protein</fullName>
    </submittedName>
</protein>
<dbReference type="InParanoid" id="A7RWX5"/>
<proteinExistence type="predicted"/>
<evidence type="ECO:0000313" key="4">
    <source>
        <dbReference type="EMBL" id="EDO44052.1"/>
    </source>
</evidence>
<gene>
    <name evidence="4" type="ORF">NEMVEDRAFT_v1g203371</name>
</gene>
<name>A7RWX5_NEMVE</name>
<dbReference type="AlphaFoldDB" id="A7RWX5"/>
<sequence>MSRPEAPTTPNIMNSIRMLSTFVSNLVATNMIIVLSDLYDRLICCAKIQCTLSLDPVPFNHVVNDYAVCSIQADVKRQRILTLYAASPTGYEVTQFHDLQMEGRDKLTLKQNMSMAKNQLRNGPFKNRILIISILGFLDNVVSLSLLGYGNMSGGSRLALTIDVNRKVRVIRIRSDSDIFAQQFAPRTPILFNGSRDGLVRTSDIRLKEPKTPVLCFSHGKGAPITCIRVLNDDNYVISSAMDGSLMRWDLRVSRPVLAYLGHNNEITHGLPFHVDPTDSLLFGAGQDSVTRIWSVRSGELLRSIPFPSDTSRELSAIPALCYADEWGGPGGRPGLMYGTNRTIQFYSL</sequence>
<dbReference type="InterPro" id="IPR015943">
    <property type="entry name" value="WD40/YVTN_repeat-like_dom_sf"/>
</dbReference>
<evidence type="ECO:0000313" key="5">
    <source>
        <dbReference type="Proteomes" id="UP000001593"/>
    </source>
</evidence>
<dbReference type="eggNOG" id="KOG2695">
    <property type="taxonomic scope" value="Eukaryota"/>
</dbReference>
<reference evidence="4 5" key="1">
    <citation type="journal article" date="2007" name="Science">
        <title>Sea anemone genome reveals ancestral eumetazoan gene repertoire and genomic organization.</title>
        <authorList>
            <person name="Putnam N.H."/>
            <person name="Srivastava M."/>
            <person name="Hellsten U."/>
            <person name="Dirks B."/>
            <person name="Chapman J."/>
            <person name="Salamov A."/>
            <person name="Terry A."/>
            <person name="Shapiro H."/>
            <person name="Lindquist E."/>
            <person name="Kapitonov V.V."/>
            <person name="Jurka J."/>
            <person name="Genikhovich G."/>
            <person name="Grigoriev I.V."/>
            <person name="Lucas S.M."/>
            <person name="Steele R.E."/>
            <person name="Finnerty J.R."/>
            <person name="Technau U."/>
            <person name="Martindale M.Q."/>
            <person name="Rokhsar D.S."/>
        </authorList>
    </citation>
    <scope>NUCLEOTIDE SEQUENCE [LARGE SCALE GENOMIC DNA]</scope>
    <source>
        <strain evidence="5">CH2 X CH6</strain>
    </source>
</reference>
<organism evidence="4 5">
    <name type="scientific">Nematostella vectensis</name>
    <name type="common">Starlet sea anemone</name>
    <dbReference type="NCBI Taxonomy" id="45351"/>
    <lineage>
        <taxon>Eukaryota</taxon>
        <taxon>Metazoa</taxon>
        <taxon>Cnidaria</taxon>
        <taxon>Anthozoa</taxon>
        <taxon>Hexacorallia</taxon>
        <taxon>Actiniaria</taxon>
        <taxon>Edwardsiidae</taxon>
        <taxon>Nematostella</taxon>
    </lineage>
</organism>
<dbReference type="Proteomes" id="UP000001593">
    <property type="component" value="Unassembled WGS sequence"/>
</dbReference>
<accession>A7RWX5</accession>
<keyword evidence="1 3" id="KW-0853">WD repeat</keyword>
<dbReference type="EMBL" id="DS469548">
    <property type="protein sequence ID" value="EDO44052.1"/>
    <property type="molecule type" value="Genomic_DNA"/>
</dbReference>
<dbReference type="SMART" id="SM00320">
    <property type="entry name" value="WD40"/>
    <property type="match status" value="2"/>
</dbReference>
<dbReference type="SUPFAM" id="SSF50978">
    <property type="entry name" value="WD40 repeat-like"/>
    <property type="match status" value="1"/>
</dbReference>
<dbReference type="GO" id="GO:0080008">
    <property type="term" value="C:Cul4-RING E3 ubiquitin ligase complex"/>
    <property type="evidence" value="ECO:0000318"/>
    <property type="project" value="GO_Central"/>
</dbReference>
<dbReference type="PANTHER" id="PTHR44472:SF1">
    <property type="entry name" value="DDB1 AND CUL4 ASSOCIATED FACTOR 4"/>
    <property type="match status" value="1"/>
</dbReference>
<evidence type="ECO:0000256" key="1">
    <source>
        <dbReference type="ARBA" id="ARBA00022574"/>
    </source>
</evidence>
<dbReference type="PhylomeDB" id="A7RWX5"/>
<feature type="repeat" description="WD" evidence="3">
    <location>
        <begin position="276"/>
        <end position="304"/>
    </location>
</feature>
<dbReference type="InterPro" id="IPR001680">
    <property type="entry name" value="WD40_rpt"/>
</dbReference>
<dbReference type="HOGENOM" id="CLU_795256_0_0_1"/>
<dbReference type="InterPro" id="IPR036322">
    <property type="entry name" value="WD40_repeat_dom_sf"/>
</dbReference>
<dbReference type="Gene3D" id="2.130.10.10">
    <property type="entry name" value="YVTN repeat-like/Quinoprotein amine dehydrogenase"/>
    <property type="match status" value="1"/>
</dbReference>
<feature type="repeat" description="WD" evidence="3">
    <location>
        <begin position="218"/>
        <end position="259"/>
    </location>
</feature>
<keyword evidence="5" id="KW-1185">Reference proteome</keyword>
<dbReference type="PROSITE" id="PS50082">
    <property type="entry name" value="WD_REPEATS_2"/>
    <property type="match status" value="2"/>
</dbReference>